<name>A0A426Q4Z4_9CORY</name>
<dbReference type="Proteomes" id="UP000278422">
    <property type="component" value="Unassembled WGS sequence"/>
</dbReference>
<evidence type="ECO:0000313" key="3">
    <source>
        <dbReference type="Proteomes" id="UP000278422"/>
    </source>
</evidence>
<dbReference type="EMBL" id="PQNQ01000011">
    <property type="protein sequence ID" value="RRQ04114.1"/>
    <property type="molecule type" value="Genomic_DNA"/>
</dbReference>
<reference evidence="2 3" key="1">
    <citation type="submission" date="2018-01" db="EMBL/GenBank/DDBJ databases">
        <title>Twenty Corynebacterium bovis Genomes.</title>
        <authorList>
            <person name="Gulvik C.A."/>
        </authorList>
    </citation>
    <scope>NUCLEOTIDE SEQUENCE [LARGE SCALE GENOMIC DNA]</scope>
    <source>
        <strain evidence="2 3">16-2004</strain>
    </source>
</reference>
<keyword evidence="3" id="KW-1185">Reference proteome</keyword>
<feature type="region of interest" description="Disordered" evidence="1">
    <location>
        <begin position="1"/>
        <end position="114"/>
    </location>
</feature>
<feature type="compositionally biased region" description="Gly residues" evidence="1">
    <location>
        <begin position="70"/>
        <end position="87"/>
    </location>
</feature>
<accession>A0A426Q4Z4</accession>
<protein>
    <submittedName>
        <fullName evidence="2">Uncharacterized protein</fullName>
    </submittedName>
</protein>
<evidence type="ECO:0000313" key="2">
    <source>
        <dbReference type="EMBL" id="RRQ04114.1"/>
    </source>
</evidence>
<comment type="caution">
    <text evidence="2">The sequence shown here is derived from an EMBL/GenBank/DDBJ whole genome shotgun (WGS) entry which is preliminary data.</text>
</comment>
<gene>
    <name evidence="2" type="ORF">CXF42_05210</name>
</gene>
<feature type="compositionally biased region" description="Gly residues" evidence="1">
    <location>
        <begin position="95"/>
        <end position="105"/>
    </location>
</feature>
<sequence>MEPTWSVDGGAPALDEGPDMGPGADVGPAPEPVATDAPGPVWTGDGAAPGAGVEPSAESWRPDVWTAGALDGGDTGAFAGGAGGDAGDAGVLEGAAGGPSDGGNAVGLERSGTW</sequence>
<organism evidence="2 3">
    <name type="scientific">Corynebacterium bovis</name>
    <dbReference type="NCBI Taxonomy" id="36808"/>
    <lineage>
        <taxon>Bacteria</taxon>
        <taxon>Bacillati</taxon>
        <taxon>Actinomycetota</taxon>
        <taxon>Actinomycetes</taxon>
        <taxon>Mycobacteriales</taxon>
        <taxon>Corynebacteriaceae</taxon>
        <taxon>Corynebacterium</taxon>
    </lineage>
</organism>
<dbReference type="AlphaFoldDB" id="A0A426Q4Z4"/>
<proteinExistence type="predicted"/>
<evidence type="ECO:0000256" key="1">
    <source>
        <dbReference type="SAM" id="MobiDB-lite"/>
    </source>
</evidence>